<name>A0A8X7UMX8_BRACI</name>
<reference evidence="2 3" key="1">
    <citation type="submission" date="2020-02" db="EMBL/GenBank/DDBJ databases">
        <authorList>
            <person name="Ma Q."/>
            <person name="Huang Y."/>
            <person name="Song X."/>
            <person name="Pei D."/>
        </authorList>
    </citation>
    <scope>NUCLEOTIDE SEQUENCE [LARGE SCALE GENOMIC DNA]</scope>
    <source>
        <strain evidence="2">Sxm20200214</strain>
        <tissue evidence="2">Leaf</tissue>
    </source>
</reference>
<keyword evidence="1" id="KW-0812">Transmembrane</keyword>
<comment type="caution">
    <text evidence="2">The sequence shown here is derived from an EMBL/GenBank/DDBJ whole genome shotgun (WGS) entry which is preliminary data.</text>
</comment>
<proteinExistence type="predicted"/>
<gene>
    <name evidence="2" type="ORF">Bca52824_053121</name>
</gene>
<keyword evidence="1" id="KW-1133">Transmembrane helix</keyword>
<dbReference type="Proteomes" id="UP000886595">
    <property type="component" value="Unassembled WGS sequence"/>
</dbReference>
<evidence type="ECO:0000313" key="3">
    <source>
        <dbReference type="Proteomes" id="UP000886595"/>
    </source>
</evidence>
<accession>A0A8X7UMX8</accession>
<evidence type="ECO:0000313" key="2">
    <source>
        <dbReference type="EMBL" id="KAG2281901.1"/>
    </source>
</evidence>
<evidence type="ECO:0000256" key="1">
    <source>
        <dbReference type="SAM" id="Phobius"/>
    </source>
</evidence>
<sequence>MCLAVMAVMLAQAYHSQTRKAYKKISLLLDPSFLDLCLIHVGEVTVVGAKGNLGRFINNCRLTESDKTLNWKNVFLSLSASLFSGIPLPSVLLCVCFPFGSYATLSLLLVCFDKSILMKACHTYGCESGCSVILNFGGDVFSLWSYPLNGDVIVQSCSDEEYPEISNASLARQLAELMQEANQEVPDWLTRYASRASFGGGKKRSGGQTGGNVELSSHAQLSCFSSSSSWFSCGQSSSRARAELPQLVSP</sequence>
<keyword evidence="1" id="KW-0472">Membrane</keyword>
<dbReference type="EMBL" id="JAAMPC010000011">
    <property type="protein sequence ID" value="KAG2281901.1"/>
    <property type="molecule type" value="Genomic_DNA"/>
</dbReference>
<dbReference type="OrthoDB" id="10611754at2759"/>
<feature type="transmembrane region" description="Helical" evidence="1">
    <location>
        <begin position="86"/>
        <end position="110"/>
    </location>
</feature>
<protein>
    <submittedName>
        <fullName evidence="2">Uncharacterized protein</fullName>
    </submittedName>
</protein>
<keyword evidence="3" id="KW-1185">Reference proteome</keyword>
<dbReference type="AlphaFoldDB" id="A0A8X7UMX8"/>
<organism evidence="2 3">
    <name type="scientific">Brassica carinata</name>
    <name type="common">Ethiopian mustard</name>
    <name type="synonym">Abyssinian cabbage</name>
    <dbReference type="NCBI Taxonomy" id="52824"/>
    <lineage>
        <taxon>Eukaryota</taxon>
        <taxon>Viridiplantae</taxon>
        <taxon>Streptophyta</taxon>
        <taxon>Embryophyta</taxon>
        <taxon>Tracheophyta</taxon>
        <taxon>Spermatophyta</taxon>
        <taxon>Magnoliopsida</taxon>
        <taxon>eudicotyledons</taxon>
        <taxon>Gunneridae</taxon>
        <taxon>Pentapetalae</taxon>
        <taxon>rosids</taxon>
        <taxon>malvids</taxon>
        <taxon>Brassicales</taxon>
        <taxon>Brassicaceae</taxon>
        <taxon>Brassiceae</taxon>
        <taxon>Brassica</taxon>
    </lineage>
</organism>